<protein>
    <submittedName>
        <fullName evidence="1">Uncharacterized protein</fullName>
    </submittedName>
</protein>
<dbReference type="EMBL" id="MGEP01000046">
    <property type="protein sequence ID" value="OGL86650.1"/>
    <property type="molecule type" value="Genomic_DNA"/>
</dbReference>
<proteinExistence type="predicted"/>
<dbReference type="Proteomes" id="UP000178723">
    <property type="component" value="Unassembled WGS sequence"/>
</dbReference>
<reference evidence="1 2" key="1">
    <citation type="journal article" date="2016" name="Nat. Commun.">
        <title>Thousands of microbial genomes shed light on interconnected biogeochemical processes in an aquifer system.</title>
        <authorList>
            <person name="Anantharaman K."/>
            <person name="Brown C.T."/>
            <person name="Hug L.A."/>
            <person name="Sharon I."/>
            <person name="Castelle C.J."/>
            <person name="Probst A.J."/>
            <person name="Thomas B.C."/>
            <person name="Singh A."/>
            <person name="Wilkins M.J."/>
            <person name="Karaoz U."/>
            <person name="Brodie E.L."/>
            <person name="Williams K.H."/>
            <person name="Hubbard S.S."/>
            <person name="Banfield J.F."/>
        </authorList>
    </citation>
    <scope>NUCLEOTIDE SEQUENCE [LARGE SCALE GENOMIC DNA]</scope>
</reference>
<comment type="caution">
    <text evidence="1">The sequence shown here is derived from an EMBL/GenBank/DDBJ whole genome shotgun (WGS) entry which is preliminary data.</text>
</comment>
<organism evidence="1 2">
    <name type="scientific">Candidatus Uhrbacteria bacterium RIFCSPLOWO2_02_FULL_48_12</name>
    <dbReference type="NCBI Taxonomy" id="1802407"/>
    <lineage>
        <taxon>Bacteria</taxon>
        <taxon>Candidatus Uhriibacteriota</taxon>
    </lineage>
</organism>
<name>A0A1F7V831_9BACT</name>
<dbReference type="AlphaFoldDB" id="A0A1F7V831"/>
<gene>
    <name evidence="1" type="ORF">A3I40_01115</name>
</gene>
<accession>A0A1F7V831</accession>
<evidence type="ECO:0000313" key="2">
    <source>
        <dbReference type="Proteomes" id="UP000178723"/>
    </source>
</evidence>
<evidence type="ECO:0000313" key="1">
    <source>
        <dbReference type="EMBL" id="OGL86650.1"/>
    </source>
</evidence>
<sequence>MEVYKVHKVCKVKLYRFSPIDTLEQLMEAVVYVSVHASELGKKITGKTFPVSSLTIFAHYPEEYEKLCKILAEPGKIVGENNGPRFLLQHPIKARDTFITHIRVRKPDPYRMQVGCSDFDVEEYQDFKQQYLSQHPNNLRCIERPDYEMIEFLNPDFDVLAYIVSAKIHD</sequence>